<dbReference type="InterPro" id="IPR018062">
    <property type="entry name" value="HTH_AraC-typ_CS"/>
</dbReference>
<keyword evidence="1" id="KW-0805">Transcription regulation</keyword>
<evidence type="ECO:0000256" key="2">
    <source>
        <dbReference type="ARBA" id="ARBA00023125"/>
    </source>
</evidence>
<evidence type="ECO:0000313" key="6">
    <source>
        <dbReference type="Proteomes" id="UP001519887"/>
    </source>
</evidence>
<protein>
    <submittedName>
        <fullName evidence="5">AraC family transcriptional regulator</fullName>
    </submittedName>
</protein>
<dbReference type="Gene3D" id="1.10.10.60">
    <property type="entry name" value="Homeodomain-like"/>
    <property type="match status" value="2"/>
</dbReference>
<keyword evidence="2" id="KW-0238">DNA-binding</keyword>
<dbReference type="Pfam" id="PF12833">
    <property type="entry name" value="HTH_18"/>
    <property type="match status" value="1"/>
</dbReference>
<comment type="caution">
    <text evidence="5">The sequence shown here is derived from an EMBL/GenBank/DDBJ whole genome shotgun (WGS) entry which is preliminary data.</text>
</comment>
<evidence type="ECO:0000256" key="1">
    <source>
        <dbReference type="ARBA" id="ARBA00023015"/>
    </source>
</evidence>
<dbReference type="SUPFAM" id="SSF46689">
    <property type="entry name" value="Homeodomain-like"/>
    <property type="match status" value="2"/>
</dbReference>
<dbReference type="InterPro" id="IPR009594">
    <property type="entry name" value="Tscrpt_reg_HTH_AraC_N"/>
</dbReference>
<dbReference type="Proteomes" id="UP001519887">
    <property type="component" value="Unassembled WGS sequence"/>
</dbReference>
<dbReference type="InterPro" id="IPR009057">
    <property type="entry name" value="Homeodomain-like_sf"/>
</dbReference>
<dbReference type="PANTHER" id="PTHR43436:SF1">
    <property type="entry name" value="TRANSCRIPTIONAL REGULATORY PROTEIN"/>
    <property type="match status" value="1"/>
</dbReference>
<evidence type="ECO:0000313" key="5">
    <source>
        <dbReference type="EMBL" id="MBW7454958.1"/>
    </source>
</evidence>
<gene>
    <name evidence="5" type="ORF">K0U00_13025</name>
</gene>
<dbReference type="Pfam" id="PF06719">
    <property type="entry name" value="AraC_N"/>
    <property type="match status" value="1"/>
</dbReference>
<evidence type="ECO:0000259" key="4">
    <source>
        <dbReference type="PROSITE" id="PS01124"/>
    </source>
</evidence>
<dbReference type="PANTHER" id="PTHR43436">
    <property type="entry name" value="ARAC-FAMILY TRANSCRIPTIONAL REGULATOR"/>
    <property type="match status" value="1"/>
</dbReference>
<sequence length="307" mass="33871">MIENISADTKRCLSRILTLTSQFSFYDGVYHTNIPFLSILKENKSMPVAQGVLAPSVCVVIQGNKVLQVGREAIEYGAGNYLASSINMPIKGQVLKATKETPYVALQINFTSEEVASVALEANVNINSYKSLSTGAFIGKTNIEALGVCERLLRLSVDSQAVAFLAPAAKRELIYRLLTGEEGDVFYSKMLLHQEAAGINHVINWITAHFDSPFTISQLADLGNMSVSNLHHKFKAVTTMTPLQYQKRIRLQEARRLLMGGTVDVTRTASQVGYESSTQFIREYKRLFGLSPLRDVRAMRAAGGTEK</sequence>
<dbReference type="SMART" id="SM00342">
    <property type="entry name" value="HTH_ARAC"/>
    <property type="match status" value="1"/>
</dbReference>
<dbReference type="EMBL" id="JAHZIK010000280">
    <property type="protein sequence ID" value="MBW7454958.1"/>
    <property type="molecule type" value="Genomic_DNA"/>
</dbReference>
<dbReference type="RefSeq" id="WP_210039524.1">
    <property type="nucleotide sequence ID" value="NZ_JBHLVU010000005.1"/>
</dbReference>
<dbReference type="PROSITE" id="PS00041">
    <property type="entry name" value="HTH_ARAC_FAMILY_1"/>
    <property type="match status" value="1"/>
</dbReference>
<feature type="domain" description="HTH araC/xylS-type" evidence="4">
    <location>
        <begin position="200"/>
        <end position="298"/>
    </location>
</feature>
<evidence type="ECO:0000256" key="3">
    <source>
        <dbReference type="ARBA" id="ARBA00023163"/>
    </source>
</evidence>
<dbReference type="InterPro" id="IPR018060">
    <property type="entry name" value="HTH_AraC"/>
</dbReference>
<accession>A0ABS7C213</accession>
<proteinExistence type="predicted"/>
<reference evidence="5 6" key="1">
    <citation type="submission" date="2021-07" db="EMBL/GenBank/DDBJ databases">
        <title>Paenibacillus radiodurans sp. nov., isolated from the southeastern edge of Tengger Desert.</title>
        <authorList>
            <person name="Zhang G."/>
        </authorList>
    </citation>
    <scope>NUCLEOTIDE SEQUENCE [LARGE SCALE GENOMIC DNA]</scope>
    <source>
        <strain evidence="5 6">CCM 7311</strain>
    </source>
</reference>
<organism evidence="5 6">
    <name type="scientific">Paenibacillus sepulcri</name>
    <dbReference type="NCBI Taxonomy" id="359917"/>
    <lineage>
        <taxon>Bacteria</taxon>
        <taxon>Bacillati</taxon>
        <taxon>Bacillota</taxon>
        <taxon>Bacilli</taxon>
        <taxon>Bacillales</taxon>
        <taxon>Paenibacillaceae</taxon>
        <taxon>Paenibacillus</taxon>
    </lineage>
</organism>
<keyword evidence="3" id="KW-0804">Transcription</keyword>
<name>A0ABS7C213_9BACL</name>
<keyword evidence="6" id="KW-1185">Reference proteome</keyword>
<dbReference type="PROSITE" id="PS01124">
    <property type="entry name" value="HTH_ARAC_FAMILY_2"/>
    <property type="match status" value="1"/>
</dbReference>